<keyword evidence="2" id="KW-1185">Reference proteome</keyword>
<protein>
    <recommendedName>
        <fullName evidence="3">Nucleoporin Nup54 alpha-helical domain-containing protein</fullName>
    </recommendedName>
</protein>
<name>A0ABZ1CW71_9TREE</name>
<proteinExistence type="predicted"/>
<dbReference type="RefSeq" id="XP_062790747.1">
    <property type="nucleotide sequence ID" value="XM_062934696.1"/>
</dbReference>
<evidence type="ECO:0000313" key="1">
    <source>
        <dbReference type="EMBL" id="WRT66007.1"/>
    </source>
</evidence>
<accession>A0ABZ1CW71</accession>
<gene>
    <name evidence="1" type="ORF">IL334_002958</name>
</gene>
<dbReference type="GeneID" id="87955089"/>
<reference evidence="1 2" key="1">
    <citation type="submission" date="2024-01" db="EMBL/GenBank/DDBJ databases">
        <title>Comparative genomics of Cryptococcus and Kwoniella reveals pathogenesis evolution and contrasting modes of karyotype evolution via chromosome fusion or intercentromeric recombination.</title>
        <authorList>
            <person name="Coelho M.A."/>
            <person name="David-Palma M."/>
            <person name="Shea T."/>
            <person name="Bowers K."/>
            <person name="McGinley-Smith S."/>
            <person name="Mohammad A.W."/>
            <person name="Gnirke A."/>
            <person name="Yurkov A.M."/>
            <person name="Nowrousian M."/>
            <person name="Sun S."/>
            <person name="Cuomo C.A."/>
            <person name="Heitman J."/>
        </authorList>
    </citation>
    <scope>NUCLEOTIDE SEQUENCE [LARGE SCALE GENOMIC DNA]</scope>
    <source>
        <strain evidence="1">CBS 11374</strain>
    </source>
</reference>
<evidence type="ECO:0008006" key="3">
    <source>
        <dbReference type="Google" id="ProtNLM"/>
    </source>
</evidence>
<sequence length="380" mass="41325">MAGQAIPLSTLQAILSRGGNTSFAPSSFAPSNIAPSLYGLGARKPGLRQFTSGIGPGSFSQFPYSQSPLNPQRPAYTNSLFPPTPPGASHTANPTNLSSIFGAGYPSNFNAQRSTLPINQVNSQFGNAFTPRPNGLYGNVSGIRNFATQPPSTPVWNNSNTFGSQNQRSSTSMNDQTPLATAFNGVWNQYLPQTLTNGRPFTLKDAFKSYVRRHKVDVDDTLNQYPTETINELGRASQVSMNTTNQLCNQSRECFKSLYDTVRSAYGNNGNLHPEVQRSLVNMENSMISTGNSLREQNRSHIDHVKSLAGRINTLEQSRKLSDLSNDFDQGQISPIEALDITKRLGPKLVDFGNGTTQPTLWNRYVATASASSQPSSIYG</sequence>
<organism evidence="1 2">
    <name type="scientific">Kwoniella shivajii</name>
    <dbReference type="NCBI Taxonomy" id="564305"/>
    <lineage>
        <taxon>Eukaryota</taxon>
        <taxon>Fungi</taxon>
        <taxon>Dikarya</taxon>
        <taxon>Basidiomycota</taxon>
        <taxon>Agaricomycotina</taxon>
        <taxon>Tremellomycetes</taxon>
        <taxon>Tremellales</taxon>
        <taxon>Cryptococcaceae</taxon>
        <taxon>Kwoniella</taxon>
    </lineage>
</organism>
<dbReference type="EMBL" id="CP141883">
    <property type="protein sequence ID" value="WRT66007.1"/>
    <property type="molecule type" value="Genomic_DNA"/>
</dbReference>
<dbReference type="Proteomes" id="UP001329825">
    <property type="component" value="Chromosome 3"/>
</dbReference>
<evidence type="ECO:0000313" key="2">
    <source>
        <dbReference type="Proteomes" id="UP001329825"/>
    </source>
</evidence>